<organism evidence="2 3">
    <name type="scientific">Cercospora beticola</name>
    <name type="common">Sugarbeet leaf spot fungus</name>
    <dbReference type="NCBI Taxonomy" id="122368"/>
    <lineage>
        <taxon>Eukaryota</taxon>
        <taxon>Fungi</taxon>
        <taxon>Dikarya</taxon>
        <taxon>Ascomycota</taxon>
        <taxon>Pezizomycotina</taxon>
        <taxon>Dothideomycetes</taxon>
        <taxon>Dothideomycetidae</taxon>
        <taxon>Mycosphaerellales</taxon>
        <taxon>Mycosphaerellaceae</taxon>
        <taxon>Cercospora</taxon>
    </lineage>
</organism>
<evidence type="ECO:0000256" key="1">
    <source>
        <dbReference type="SAM" id="MobiDB-lite"/>
    </source>
</evidence>
<name>A0A2G5HEE0_CERBT</name>
<evidence type="ECO:0000313" key="2">
    <source>
        <dbReference type="EMBL" id="PIA90633.1"/>
    </source>
</evidence>
<dbReference type="OrthoDB" id="3642486at2759"/>
<feature type="region of interest" description="Disordered" evidence="1">
    <location>
        <begin position="107"/>
        <end position="195"/>
    </location>
</feature>
<protein>
    <submittedName>
        <fullName evidence="2">Uncharacterized protein</fullName>
    </submittedName>
</protein>
<dbReference type="EMBL" id="LKMD01000107">
    <property type="protein sequence ID" value="PIA90633.1"/>
    <property type="molecule type" value="Genomic_DNA"/>
</dbReference>
<feature type="compositionally biased region" description="Basic and acidic residues" evidence="1">
    <location>
        <begin position="130"/>
        <end position="139"/>
    </location>
</feature>
<gene>
    <name evidence="2" type="ORF">CB0940_10875</name>
</gene>
<evidence type="ECO:0000313" key="3">
    <source>
        <dbReference type="Proteomes" id="UP000230605"/>
    </source>
</evidence>
<comment type="caution">
    <text evidence="2">The sequence shown here is derived from an EMBL/GenBank/DDBJ whole genome shotgun (WGS) entry which is preliminary data.</text>
</comment>
<reference evidence="2 3" key="1">
    <citation type="submission" date="2015-10" db="EMBL/GenBank/DDBJ databases">
        <title>The cercosporin biosynthetic gene cluster was horizontally transferred to several fungal lineages and shown to be expanded in Cercospora beticola based on microsynteny with recipient genomes.</title>
        <authorList>
            <person name="De Jonge R."/>
            <person name="Ebert M.K."/>
            <person name="Suttle J.C."/>
            <person name="Jurick Ii W.M."/>
            <person name="Secor G.A."/>
            <person name="Thomma B.P."/>
            <person name="Van De Peer Y."/>
            <person name="Bolton M.D."/>
        </authorList>
    </citation>
    <scope>NUCLEOTIDE SEQUENCE [LARGE SCALE GENOMIC DNA]</scope>
    <source>
        <strain evidence="2 3">09-40</strain>
    </source>
</reference>
<sequence>MRGRSPTRSSIPAARMESARRFRERFLQMWQGMAEVHRAIEDSIPAKQEQQTAPTYATLEDPHDATAEMDLAGVAKDISHEMEDELYRLTPDLNQVAVVKRPPFEVNRLSTNQSPDEEPWQLAGSAAGHAEPEPNEDWRTFPPVLQQETEESHHPTFHSTGTQTQDFPAEEKTEPKRSPSVIKEEEQNSPDDRDAQYSNLLTHHHLPPPVLISSQNITRDPRRLLFILELSEEELLKRRSIYGCTQLSSSCTRAWGDQISVCSTQHNDWTYSILFETARKANESEGMQVMLFGCLVQAERPPPHSPCSFFWSDDHDRVDDRDMVTAMQHNLPEFAHGPRKLYRQGMGKRKEFVISFEMCPQLLRIGVPLLLRNGEIIWAWFKARSPYEDCHVCGKRHAARCWSRAERLI</sequence>
<accession>A0A2G5HEE0</accession>
<dbReference type="AlphaFoldDB" id="A0A2G5HEE0"/>
<dbReference type="Proteomes" id="UP000230605">
    <property type="component" value="Chromosome 9"/>
</dbReference>
<proteinExistence type="predicted"/>
<feature type="compositionally biased region" description="Basic and acidic residues" evidence="1">
    <location>
        <begin position="169"/>
        <end position="195"/>
    </location>
</feature>
<feature type="compositionally biased region" description="Polar residues" evidence="1">
    <location>
        <begin position="157"/>
        <end position="166"/>
    </location>
</feature>